<proteinExistence type="predicted"/>
<accession>A0A2W2BC04</accession>
<evidence type="ECO:0000313" key="1">
    <source>
        <dbReference type="EMBL" id="PZF85161.1"/>
    </source>
</evidence>
<protein>
    <submittedName>
        <fullName evidence="1">Uncharacterized protein</fullName>
    </submittedName>
</protein>
<organism evidence="1 2">
    <name type="scientific">Jiangella anatolica</name>
    <dbReference type="NCBI Taxonomy" id="2670374"/>
    <lineage>
        <taxon>Bacteria</taxon>
        <taxon>Bacillati</taxon>
        <taxon>Actinomycetota</taxon>
        <taxon>Actinomycetes</taxon>
        <taxon>Jiangellales</taxon>
        <taxon>Jiangellaceae</taxon>
        <taxon>Jiangella</taxon>
    </lineage>
</organism>
<gene>
    <name evidence="1" type="ORF">C1I92_06175</name>
</gene>
<dbReference type="Proteomes" id="UP000248764">
    <property type="component" value="Unassembled WGS sequence"/>
</dbReference>
<sequence length="189" mass="21010">MRFMSDQTSCLASSDISVADVATDMAPVVVGGVLVLFSSFLQHVWTTRKEDRRLRESEKAMRVQHDRDVIADLLTALQRWATAIANLSVAYEAAQNGAKLDAARVREFHQDTDAFWALLTRARLSVRNPAARQTLDALQEQFILMTNHLNLAAAGQTSSKFVADFQDYRTIVGNAKIALEQAALNWDGE</sequence>
<evidence type="ECO:0000313" key="2">
    <source>
        <dbReference type="Proteomes" id="UP000248764"/>
    </source>
</evidence>
<dbReference type="AlphaFoldDB" id="A0A2W2BC04"/>
<keyword evidence="2" id="KW-1185">Reference proteome</keyword>
<dbReference type="EMBL" id="POTW01000010">
    <property type="protein sequence ID" value="PZF85161.1"/>
    <property type="molecule type" value="Genomic_DNA"/>
</dbReference>
<reference evidence="1 2" key="1">
    <citation type="submission" date="2018-01" db="EMBL/GenBank/DDBJ databases">
        <title>Draft genome sequence of Jiangella sp. GTF31.</title>
        <authorList>
            <person name="Sahin N."/>
            <person name="Ay H."/>
            <person name="Saygin H."/>
        </authorList>
    </citation>
    <scope>NUCLEOTIDE SEQUENCE [LARGE SCALE GENOMIC DNA]</scope>
    <source>
        <strain evidence="1 2">GTF31</strain>
    </source>
</reference>
<comment type="caution">
    <text evidence="1">The sequence shown here is derived from an EMBL/GenBank/DDBJ whole genome shotgun (WGS) entry which is preliminary data.</text>
</comment>
<name>A0A2W2BC04_9ACTN</name>